<organism evidence="3 4">
    <name type="scientific">Didymella rabiei</name>
    <name type="common">Chickpea ascochyta blight fungus</name>
    <name type="synonym">Mycosphaerella rabiei</name>
    <dbReference type="NCBI Taxonomy" id="5454"/>
    <lineage>
        <taxon>Eukaryota</taxon>
        <taxon>Fungi</taxon>
        <taxon>Dikarya</taxon>
        <taxon>Ascomycota</taxon>
        <taxon>Pezizomycotina</taxon>
        <taxon>Dothideomycetes</taxon>
        <taxon>Pleosporomycetidae</taxon>
        <taxon>Pleosporales</taxon>
        <taxon>Pleosporineae</taxon>
        <taxon>Didymellaceae</taxon>
        <taxon>Ascochyta</taxon>
    </lineage>
</organism>
<feature type="compositionally biased region" description="Basic and acidic residues" evidence="1">
    <location>
        <begin position="412"/>
        <end position="421"/>
    </location>
</feature>
<feature type="signal peptide" evidence="2">
    <location>
        <begin position="1"/>
        <end position="21"/>
    </location>
</feature>
<dbReference type="OrthoDB" id="3795214at2759"/>
<evidence type="ECO:0000256" key="1">
    <source>
        <dbReference type="SAM" id="MobiDB-lite"/>
    </source>
</evidence>
<evidence type="ECO:0000256" key="2">
    <source>
        <dbReference type="SAM" id="SignalP"/>
    </source>
</evidence>
<dbReference type="EMBL" id="JYNV01000148">
    <property type="protein sequence ID" value="KZM24908.1"/>
    <property type="molecule type" value="Genomic_DNA"/>
</dbReference>
<feature type="chain" id="PRO_5043321387" evidence="2">
    <location>
        <begin position="22"/>
        <end position="441"/>
    </location>
</feature>
<keyword evidence="2" id="KW-0732">Signal</keyword>
<keyword evidence="4" id="KW-1185">Reference proteome</keyword>
<evidence type="ECO:0000313" key="4">
    <source>
        <dbReference type="Proteomes" id="UP000076837"/>
    </source>
</evidence>
<dbReference type="Proteomes" id="UP000076837">
    <property type="component" value="Unassembled WGS sequence"/>
</dbReference>
<reference evidence="3 4" key="1">
    <citation type="journal article" date="2016" name="Sci. Rep.">
        <title>Draft genome sequencing and secretome analysis of fungal phytopathogen Ascochyta rabiei provides insight into the necrotrophic effector repertoire.</title>
        <authorList>
            <person name="Verma S."/>
            <person name="Gazara R.K."/>
            <person name="Nizam S."/>
            <person name="Parween S."/>
            <person name="Chattopadhyay D."/>
            <person name="Verma P.K."/>
        </authorList>
    </citation>
    <scope>NUCLEOTIDE SEQUENCE [LARGE SCALE GENOMIC DNA]</scope>
    <source>
        <strain evidence="3 4">ArDII</strain>
    </source>
</reference>
<name>A0A163GLD4_DIDRA</name>
<comment type="caution">
    <text evidence="3">The sequence shown here is derived from an EMBL/GenBank/DDBJ whole genome shotgun (WGS) entry which is preliminary data.</text>
</comment>
<evidence type="ECO:0000313" key="3">
    <source>
        <dbReference type="EMBL" id="KZM24908.1"/>
    </source>
</evidence>
<proteinExistence type="predicted"/>
<accession>A0A163GLD4</accession>
<protein>
    <submittedName>
        <fullName evidence="3">Uncharacterized protein</fullName>
    </submittedName>
</protein>
<feature type="compositionally biased region" description="Acidic residues" evidence="1">
    <location>
        <begin position="385"/>
        <end position="397"/>
    </location>
</feature>
<dbReference type="AlphaFoldDB" id="A0A163GLD4"/>
<sequence length="441" mass="47061">MHLTTIRLLAISGLYLASTSASPVARRAVDQVEKIDFNAMFNGSLGTLPAMWLVSQGALAAFKTANSTHVVQRQDEQRRTDLENGAVMAAFISSMLTLPIKIHDEGVANGVCEALSASASGMGSAIVSQESGKKIFSGNSTDDDWEQGAIPGGVVGGAFGAVVGTTLSKTICNKLKKGGGKKPDLPNRPDSGLLKDLIESPTRILGDAACVVMNELLAEVGMDIAQRMHLAQQLRELLQLTELHGLARTVQHLTREMTRQIHALSDLVADAAGLAAAEAALASLASLAVESTAVLGIVQTVPLRVPSNPALENLQIITLHLSGTLELVASLPETAALAKGLRSGVYALRDQVDRQIQEQDAEDPKEEGPEVPKEEDSEHPKQDEPENDPLEDEEPVEDHDNVDVAPPPPPPPKKEPPPPIEECKVIKDCLWIFCVDRNKCP</sequence>
<feature type="compositionally biased region" description="Basic and acidic residues" evidence="1">
    <location>
        <begin position="366"/>
        <end position="384"/>
    </location>
</feature>
<feature type="region of interest" description="Disordered" evidence="1">
    <location>
        <begin position="355"/>
        <end position="421"/>
    </location>
</feature>
<gene>
    <name evidence="3" type="ORF">ST47_g3933</name>
</gene>